<proteinExistence type="inferred from homology"/>
<dbReference type="InterPro" id="IPR036440">
    <property type="entry name" value="Peptidase_C15-like_sf"/>
</dbReference>
<keyword evidence="3" id="KW-0378">Hydrolase</keyword>
<organism evidence="5 6">
    <name type="scientific">Hortaea werneckii</name>
    <name type="common">Black yeast</name>
    <name type="synonym">Cladosporium werneckii</name>
    <dbReference type="NCBI Taxonomy" id="91943"/>
    <lineage>
        <taxon>Eukaryota</taxon>
        <taxon>Fungi</taxon>
        <taxon>Dikarya</taxon>
        <taxon>Ascomycota</taxon>
        <taxon>Pezizomycotina</taxon>
        <taxon>Dothideomycetes</taxon>
        <taxon>Dothideomycetidae</taxon>
        <taxon>Mycosphaerellales</taxon>
        <taxon>Teratosphaeriaceae</taxon>
        <taxon>Hortaea</taxon>
    </lineage>
</organism>
<dbReference type="AlphaFoldDB" id="A0A3M6YRE0"/>
<keyword evidence="4" id="KW-0788">Thiol protease</keyword>
<comment type="similarity">
    <text evidence="1">Belongs to the peptidase C15 family.</text>
</comment>
<evidence type="ECO:0000256" key="2">
    <source>
        <dbReference type="ARBA" id="ARBA00022670"/>
    </source>
</evidence>
<evidence type="ECO:0008006" key="7">
    <source>
        <dbReference type="Google" id="ProtNLM"/>
    </source>
</evidence>
<gene>
    <name evidence="5" type="ORF">D0868_06291</name>
</gene>
<dbReference type="PANTHER" id="PTHR23402">
    <property type="entry name" value="PROTEASE FAMILY C15 PYROGLUTAMYL-PEPTIDASE I-RELATED"/>
    <property type="match status" value="1"/>
</dbReference>
<evidence type="ECO:0000256" key="4">
    <source>
        <dbReference type="ARBA" id="ARBA00022807"/>
    </source>
</evidence>
<accession>A0A3M6YRE0</accession>
<name>A0A3M6YRE0_HORWE</name>
<dbReference type="EMBL" id="QWIK01000469">
    <property type="protein sequence ID" value="RMY05646.1"/>
    <property type="molecule type" value="Genomic_DNA"/>
</dbReference>
<dbReference type="Pfam" id="PF01470">
    <property type="entry name" value="Peptidase_C15"/>
    <property type="match status" value="1"/>
</dbReference>
<keyword evidence="2" id="KW-0645">Protease</keyword>
<dbReference type="Gene3D" id="3.40.630.20">
    <property type="entry name" value="Peptidase C15, pyroglutamyl peptidase I-like"/>
    <property type="match status" value="1"/>
</dbReference>
<reference evidence="5 6" key="1">
    <citation type="journal article" date="2018" name="BMC Genomics">
        <title>Genomic evidence for intraspecific hybridization in a clonal and extremely halotolerant yeast.</title>
        <authorList>
            <person name="Gostincar C."/>
            <person name="Stajich J.E."/>
            <person name="Zupancic J."/>
            <person name="Zalar P."/>
            <person name="Gunde-Cimerman N."/>
        </authorList>
    </citation>
    <scope>NUCLEOTIDE SEQUENCE [LARGE SCALE GENOMIC DNA]</scope>
    <source>
        <strain evidence="5 6">EXF-6654</strain>
    </source>
</reference>
<evidence type="ECO:0000256" key="1">
    <source>
        <dbReference type="ARBA" id="ARBA00006641"/>
    </source>
</evidence>
<dbReference type="SUPFAM" id="SSF53182">
    <property type="entry name" value="Pyrrolidone carboxyl peptidase (pyroglutamate aminopeptidase)"/>
    <property type="match status" value="1"/>
</dbReference>
<evidence type="ECO:0000256" key="3">
    <source>
        <dbReference type="ARBA" id="ARBA00022801"/>
    </source>
</evidence>
<evidence type="ECO:0000313" key="5">
    <source>
        <dbReference type="EMBL" id="RMY05646.1"/>
    </source>
</evidence>
<protein>
    <recommendedName>
        <fullName evidence="7">Pyroglutamyl-peptidase I</fullName>
    </recommendedName>
</protein>
<dbReference type="GO" id="GO:0008234">
    <property type="term" value="F:cysteine-type peptidase activity"/>
    <property type="evidence" value="ECO:0007669"/>
    <property type="project" value="UniProtKB-KW"/>
</dbReference>
<sequence length="235" mass="26310">MTNQDPRRPSNGAEGSRPYTVLVTGFGPFQQKYPVNPSFEIARTLPEFVPRSTPAVCYEEAWALIPPLLESYYGTIDLVLHIGMASGRTFYTAERFAHRDNYGQHTDIDGHVPKVEDVLYQYPDCPVMMESSLSYDDLLQRWQSAVSHAAEGSALHGADCRSSEDAGHYLCDYTYFNSLAWFGRRHKQLEDGKPTDRPVMFLHVPAESDERVLETGRAVALALIQSMVDVLSGSS</sequence>
<dbReference type="PANTHER" id="PTHR23402:SF1">
    <property type="entry name" value="PYROGLUTAMYL-PEPTIDASE I"/>
    <property type="match status" value="1"/>
</dbReference>
<dbReference type="InterPro" id="IPR016125">
    <property type="entry name" value="Peptidase_C15-like"/>
</dbReference>
<dbReference type="Proteomes" id="UP000282582">
    <property type="component" value="Unassembled WGS sequence"/>
</dbReference>
<dbReference type="VEuPathDB" id="FungiDB:BTJ68_00430"/>
<comment type="caution">
    <text evidence="5">The sequence shown here is derived from an EMBL/GenBank/DDBJ whole genome shotgun (WGS) entry which is preliminary data.</text>
</comment>
<dbReference type="GO" id="GO:0006508">
    <property type="term" value="P:proteolysis"/>
    <property type="evidence" value="ECO:0007669"/>
    <property type="project" value="UniProtKB-KW"/>
</dbReference>
<evidence type="ECO:0000313" key="6">
    <source>
        <dbReference type="Proteomes" id="UP000282582"/>
    </source>
</evidence>